<accession>A0A841RD16</accession>
<dbReference type="EMBL" id="JACHGJ010000008">
    <property type="protein sequence ID" value="MBB6481905.1"/>
    <property type="molecule type" value="Genomic_DNA"/>
</dbReference>
<evidence type="ECO:0000259" key="4">
    <source>
        <dbReference type="PROSITE" id="PS51677"/>
    </source>
</evidence>
<organism evidence="5 6">
    <name type="scientific">Spirochaeta isovalerica</name>
    <dbReference type="NCBI Taxonomy" id="150"/>
    <lineage>
        <taxon>Bacteria</taxon>
        <taxon>Pseudomonadati</taxon>
        <taxon>Spirochaetota</taxon>
        <taxon>Spirochaetia</taxon>
        <taxon>Spirochaetales</taxon>
        <taxon>Spirochaetaceae</taxon>
        <taxon>Spirochaeta</taxon>
    </lineage>
</organism>
<gene>
    <name evidence="5" type="ORF">HNR50_003586</name>
</gene>
<protein>
    <submittedName>
        <fullName evidence="5">Peptidoglycan/xylan/chitin deacetylase (PgdA/CDA1 family)</fullName>
    </submittedName>
</protein>
<dbReference type="PANTHER" id="PTHR34216:SF3">
    <property type="entry name" value="POLY-BETA-1,6-N-ACETYL-D-GLUCOSAMINE N-DEACETYLASE"/>
    <property type="match status" value="1"/>
</dbReference>
<dbReference type="RefSeq" id="WP_184748139.1">
    <property type="nucleotide sequence ID" value="NZ_JACHGJ010000008.1"/>
</dbReference>
<sequence>MNMKRLMRTAVFISILIPAASCLIPPETEGEDDTAGSEMPPFSRNFQEEQYRIPGDFDFDATVARWHGFSRAAASLTFDDGTYDQYSTAWPVLEEKGVKGTFYLAAGLIGTGIWNDHGTSRRMMSWQEASEIAASGHEIGSHSMSHIDLSRGEIDFDLEFRESRNLIEAEIPGTVVETFCWPHWRETDETMKAASQYYISARSGNGVISYYYDRKGGIPSDPPMNMYSVNALGILNGHSSDQWMGVAEDILNRGSWFVTSFHGVQSLRAGEDELGWSALPEKDFRIIVDYIIGRGFWIETFATVSKYIYERDAADLHIKNSSDSLILTLDDDLDDSEYDIPLSLSLSIPENWESAEAYDSEGGRIRSRINGGKLFLDIPPDGNSVIIKPY</sequence>
<dbReference type="InterPro" id="IPR011330">
    <property type="entry name" value="Glyco_hydro/deAcase_b/a-brl"/>
</dbReference>
<dbReference type="Pfam" id="PF01522">
    <property type="entry name" value="Polysacc_deac_1"/>
    <property type="match status" value="1"/>
</dbReference>
<dbReference type="Gene3D" id="3.20.20.370">
    <property type="entry name" value="Glycoside hydrolase/deacetylase"/>
    <property type="match status" value="1"/>
</dbReference>
<proteinExistence type="predicted"/>
<dbReference type="PROSITE" id="PS51677">
    <property type="entry name" value="NODB"/>
    <property type="match status" value="1"/>
</dbReference>
<dbReference type="CDD" id="cd10918">
    <property type="entry name" value="CE4_NodB_like_5s_6s"/>
    <property type="match status" value="1"/>
</dbReference>
<dbReference type="InterPro" id="IPR051398">
    <property type="entry name" value="Polysacch_Deacetylase"/>
</dbReference>
<dbReference type="AlphaFoldDB" id="A0A841RD16"/>
<evidence type="ECO:0000256" key="2">
    <source>
        <dbReference type="ARBA" id="ARBA00022729"/>
    </source>
</evidence>
<comment type="subcellular location">
    <subcellularLocation>
        <location evidence="1">Secreted</location>
    </subcellularLocation>
</comment>
<keyword evidence="2 3" id="KW-0732">Signal</keyword>
<dbReference type="PANTHER" id="PTHR34216">
    <property type="match status" value="1"/>
</dbReference>
<evidence type="ECO:0000256" key="1">
    <source>
        <dbReference type="ARBA" id="ARBA00004613"/>
    </source>
</evidence>
<feature type="domain" description="NodB homology" evidence="4">
    <location>
        <begin position="72"/>
        <end position="299"/>
    </location>
</feature>
<name>A0A841RD16_9SPIO</name>
<dbReference type="GO" id="GO:0005975">
    <property type="term" value="P:carbohydrate metabolic process"/>
    <property type="evidence" value="ECO:0007669"/>
    <property type="project" value="InterPro"/>
</dbReference>
<feature type="chain" id="PRO_5032511096" evidence="3">
    <location>
        <begin position="24"/>
        <end position="390"/>
    </location>
</feature>
<comment type="caution">
    <text evidence="5">The sequence shown here is derived from an EMBL/GenBank/DDBJ whole genome shotgun (WGS) entry which is preliminary data.</text>
</comment>
<dbReference type="GO" id="GO:0016810">
    <property type="term" value="F:hydrolase activity, acting on carbon-nitrogen (but not peptide) bonds"/>
    <property type="evidence" value="ECO:0007669"/>
    <property type="project" value="InterPro"/>
</dbReference>
<evidence type="ECO:0000313" key="6">
    <source>
        <dbReference type="Proteomes" id="UP000587760"/>
    </source>
</evidence>
<dbReference type="InterPro" id="IPR002509">
    <property type="entry name" value="NODB_dom"/>
</dbReference>
<dbReference type="SUPFAM" id="SSF88713">
    <property type="entry name" value="Glycoside hydrolase/deacetylase"/>
    <property type="match status" value="1"/>
</dbReference>
<dbReference type="GO" id="GO:0005576">
    <property type="term" value="C:extracellular region"/>
    <property type="evidence" value="ECO:0007669"/>
    <property type="project" value="UniProtKB-SubCell"/>
</dbReference>
<reference evidence="5 6" key="1">
    <citation type="submission" date="2020-08" db="EMBL/GenBank/DDBJ databases">
        <title>Genomic Encyclopedia of Type Strains, Phase IV (KMG-IV): sequencing the most valuable type-strain genomes for metagenomic binning, comparative biology and taxonomic classification.</title>
        <authorList>
            <person name="Goeker M."/>
        </authorList>
    </citation>
    <scope>NUCLEOTIDE SEQUENCE [LARGE SCALE GENOMIC DNA]</scope>
    <source>
        <strain evidence="5 6">DSM 2461</strain>
    </source>
</reference>
<feature type="signal peptide" evidence="3">
    <location>
        <begin position="1"/>
        <end position="23"/>
    </location>
</feature>
<keyword evidence="6" id="KW-1185">Reference proteome</keyword>
<dbReference type="Proteomes" id="UP000587760">
    <property type="component" value="Unassembled WGS sequence"/>
</dbReference>
<evidence type="ECO:0000313" key="5">
    <source>
        <dbReference type="EMBL" id="MBB6481905.1"/>
    </source>
</evidence>
<evidence type="ECO:0000256" key="3">
    <source>
        <dbReference type="SAM" id="SignalP"/>
    </source>
</evidence>